<accession>A0A2I0QVZ1</accession>
<evidence type="ECO:0000313" key="2">
    <source>
        <dbReference type="EMBL" id="PKR78280.1"/>
    </source>
</evidence>
<evidence type="ECO:0000313" key="3">
    <source>
        <dbReference type="Proteomes" id="UP000243524"/>
    </source>
</evidence>
<feature type="transmembrane region" description="Helical" evidence="1">
    <location>
        <begin position="288"/>
        <end position="307"/>
    </location>
</feature>
<dbReference type="Proteomes" id="UP000243524">
    <property type="component" value="Unassembled WGS sequence"/>
</dbReference>
<dbReference type="Pfam" id="PF05975">
    <property type="entry name" value="EcsB"/>
    <property type="match status" value="1"/>
</dbReference>
<name>A0A2I0QVZ1_9BACI</name>
<feature type="transmembrane region" description="Helical" evidence="1">
    <location>
        <begin position="313"/>
        <end position="332"/>
    </location>
</feature>
<keyword evidence="3" id="KW-1185">Reference proteome</keyword>
<dbReference type="InterPro" id="IPR010288">
    <property type="entry name" value="EcsB_ABC"/>
</dbReference>
<reference evidence="2 3" key="1">
    <citation type="submission" date="2017-06" db="EMBL/GenBank/DDBJ databases">
        <title>the draft geome sequence of Illustriluteabacillus marina B3227.</title>
        <authorList>
            <person name="He R.-H."/>
            <person name="Du Z.-J."/>
        </authorList>
    </citation>
    <scope>NUCLEOTIDE SEQUENCE [LARGE SCALE GENOMIC DNA]</scope>
    <source>
        <strain evidence="2 3">B3227</strain>
    </source>
</reference>
<sequence>MNQMDTNALWKDRLSSHVKMTSRYLRLMFNDHLAFALIFFAAGFAYFYQQWLETVPNDFPVAWLMALILGLLLTYSPVRTFFKEADMVFLLSVENRLSPYIKKSFIYSFVMQSYWIAIFLFGFTPLYLTIYQGVSSSYLLWLFVILLIVKLGNMIAMWFIQKSRDPRLHYLDYGIRFVINLMIVFFLINQGILFAIIAAALLVGVGFLNYMNIHQKFSLPWDLLIEKEEARLQFFYRMANMSTDVPNLKRKPKKRHMLVRWITKLFDYKKDNTFLYLYSITFIRSRDYFGMYIRLVALAIFFIFWVPLFAGKVIFAMLLLFVTGFQFIPIYQHYRSLDWIQLYPVNIDVRRKAVHILIISLMVIMVSVLVVTFFIVTGWSEALMFAGLAVAFTVLFERFYVKNRIARLEG</sequence>
<dbReference type="EMBL" id="PJNH01000001">
    <property type="protein sequence ID" value="PKR78280.1"/>
    <property type="molecule type" value="Genomic_DNA"/>
</dbReference>
<proteinExistence type="predicted"/>
<gene>
    <name evidence="2" type="ORF">CEY16_00540</name>
</gene>
<dbReference type="AlphaFoldDB" id="A0A2I0QVZ1"/>
<feature type="transmembrane region" description="Helical" evidence="1">
    <location>
        <begin position="138"/>
        <end position="158"/>
    </location>
</feature>
<feature type="transmembrane region" description="Helical" evidence="1">
    <location>
        <begin position="382"/>
        <end position="401"/>
    </location>
</feature>
<evidence type="ECO:0000256" key="1">
    <source>
        <dbReference type="SAM" id="Phobius"/>
    </source>
</evidence>
<comment type="caution">
    <text evidence="2">The sequence shown here is derived from an EMBL/GenBank/DDBJ whole genome shotgun (WGS) entry which is preliminary data.</text>
</comment>
<organism evidence="2 3">
    <name type="scientific">Halalkalibacillus sediminis</name>
    <dbReference type="NCBI Taxonomy" id="2018042"/>
    <lineage>
        <taxon>Bacteria</taxon>
        <taxon>Bacillati</taxon>
        <taxon>Bacillota</taxon>
        <taxon>Bacilli</taxon>
        <taxon>Bacillales</taxon>
        <taxon>Bacillaceae</taxon>
        <taxon>Halalkalibacillus</taxon>
    </lineage>
</organism>
<feature type="transmembrane region" description="Helical" evidence="1">
    <location>
        <begin position="194"/>
        <end position="211"/>
    </location>
</feature>
<dbReference type="GO" id="GO:0016020">
    <property type="term" value="C:membrane"/>
    <property type="evidence" value="ECO:0007669"/>
    <property type="project" value="InterPro"/>
</dbReference>
<feature type="transmembrane region" description="Helical" evidence="1">
    <location>
        <begin position="353"/>
        <end position="376"/>
    </location>
</feature>
<keyword evidence="1" id="KW-1133">Transmembrane helix</keyword>
<protein>
    <submittedName>
        <fullName evidence="2">ABC transporter permease</fullName>
    </submittedName>
</protein>
<feature type="transmembrane region" description="Helical" evidence="1">
    <location>
        <begin position="105"/>
        <end position="126"/>
    </location>
</feature>
<dbReference type="PIRSF" id="PIRSF037259">
    <property type="entry name" value="EcsB_ABC"/>
    <property type="match status" value="1"/>
</dbReference>
<keyword evidence="1" id="KW-0472">Membrane</keyword>
<keyword evidence="1" id="KW-0812">Transmembrane</keyword>
<feature type="transmembrane region" description="Helical" evidence="1">
    <location>
        <begin position="29"/>
        <end position="48"/>
    </location>
</feature>
<feature type="transmembrane region" description="Helical" evidence="1">
    <location>
        <begin position="60"/>
        <end position="78"/>
    </location>
</feature>